<dbReference type="Gene3D" id="1.10.260.40">
    <property type="entry name" value="lambda repressor-like DNA-binding domains"/>
    <property type="match status" value="1"/>
</dbReference>
<gene>
    <name evidence="2" type="ORF">ACFOX0_05920</name>
</gene>
<dbReference type="RefSeq" id="WP_377542558.1">
    <property type="nucleotide sequence ID" value="NZ_JBHSBN010000003.1"/>
</dbReference>
<dbReference type="EMBL" id="JBHSBN010000003">
    <property type="protein sequence ID" value="MFC4105475.1"/>
    <property type="molecule type" value="Genomic_DNA"/>
</dbReference>
<accession>A0ABV8KHC0</accession>
<feature type="domain" description="HTH cro/C1-type" evidence="1">
    <location>
        <begin position="16"/>
        <end position="70"/>
    </location>
</feature>
<comment type="caution">
    <text evidence="2">The sequence shown here is derived from an EMBL/GenBank/DDBJ whole genome shotgun (WGS) entry which is preliminary data.</text>
</comment>
<evidence type="ECO:0000259" key="1">
    <source>
        <dbReference type="PROSITE" id="PS50943"/>
    </source>
</evidence>
<dbReference type="PROSITE" id="PS50943">
    <property type="entry name" value="HTH_CROC1"/>
    <property type="match status" value="1"/>
</dbReference>
<dbReference type="Pfam" id="PF13560">
    <property type="entry name" value="HTH_31"/>
    <property type="match status" value="1"/>
</dbReference>
<dbReference type="InterPro" id="IPR043917">
    <property type="entry name" value="DUF5753"/>
</dbReference>
<dbReference type="Proteomes" id="UP001595868">
    <property type="component" value="Unassembled WGS sequence"/>
</dbReference>
<sequence length="283" mass="31248">MATSPTLRRRRLARELIRLREAAGLTIEQSANSAGISMSHLSRVERAHVGVRLPVVKVLLSTYGADAETVTYLIAVAREASQRGWWHQYVGSIPEQYATYIGFEAEASQVWSFDASTMPGLLQTEAYARAMFQGGAARFPEQEISRRVEVRLQRQAILAGADAPNLWIVMDEAVIRRQVGGPDTLRDQLDRIVEIAAQPHIDIQVLPFAVGAHPGTPGSFIVLSYTEPADPPVVYIETMAGDLYPERQDDITGAILAFDRLRAMALSPEDSIGLIRRAARELK</sequence>
<dbReference type="Pfam" id="PF19054">
    <property type="entry name" value="DUF5753"/>
    <property type="match status" value="1"/>
</dbReference>
<evidence type="ECO:0000313" key="2">
    <source>
        <dbReference type="EMBL" id="MFC4105475.1"/>
    </source>
</evidence>
<evidence type="ECO:0000313" key="3">
    <source>
        <dbReference type="Proteomes" id="UP001595868"/>
    </source>
</evidence>
<dbReference type="InterPro" id="IPR010982">
    <property type="entry name" value="Lambda_DNA-bd_dom_sf"/>
</dbReference>
<organism evidence="2 3">
    <name type="scientific">Micromonospora zhanjiangensis</name>
    <dbReference type="NCBI Taxonomy" id="1522057"/>
    <lineage>
        <taxon>Bacteria</taxon>
        <taxon>Bacillati</taxon>
        <taxon>Actinomycetota</taxon>
        <taxon>Actinomycetes</taxon>
        <taxon>Micromonosporales</taxon>
        <taxon>Micromonosporaceae</taxon>
        <taxon>Micromonospora</taxon>
    </lineage>
</organism>
<dbReference type="SUPFAM" id="SSF47413">
    <property type="entry name" value="lambda repressor-like DNA-binding domains"/>
    <property type="match status" value="1"/>
</dbReference>
<name>A0ABV8KHC0_9ACTN</name>
<reference evidence="3" key="1">
    <citation type="journal article" date="2019" name="Int. J. Syst. Evol. Microbiol.">
        <title>The Global Catalogue of Microorganisms (GCM) 10K type strain sequencing project: providing services to taxonomists for standard genome sequencing and annotation.</title>
        <authorList>
            <consortium name="The Broad Institute Genomics Platform"/>
            <consortium name="The Broad Institute Genome Sequencing Center for Infectious Disease"/>
            <person name="Wu L."/>
            <person name="Ma J."/>
        </authorList>
    </citation>
    <scope>NUCLEOTIDE SEQUENCE [LARGE SCALE GENOMIC DNA]</scope>
    <source>
        <strain evidence="3">2902at01</strain>
    </source>
</reference>
<dbReference type="SMART" id="SM00530">
    <property type="entry name" value="HTH_XRE"/>
    <property type="match status" value="1"/>
</dbReference>
<protein>
    <submittedName>
        <fullName evidence="2">Helix-turn-helix domain-containing protein</fullName>
    </submittedName>
</protein>
<dbReference type="InterPro" id="IPR001387">
    <property type="entry name" value="Cro/C1-type_HTH"/>
</dbReference>
<keyword evidence="3" id="KW-1185">Reference proteome</keyword>
<proteinExistence type="predicted"/>
<dbReference type="CDD" id="cd00093">
    <property type="entry name" value="HTH_XRE"/>
    <property type="match status" value="1"/>
</dbReference>